<name>A0ACC3DLK0_9PEZI</name>
<dbReference type="Proteomes" id="UP001186974">
    <property type="component" value="Unassembled WGS sequence"/>
</dbReference>
<comment type="caution">
    <text evidence="1">The sequence shown here is derived from an EMBL/GenBank/DDBJ whole genome shotgun (WGS) entry which is preliminary data.</text>
</comment>
<dbReference type="EMBL" id="JAWDJW010002802">
    <property type="protein sequence ID" value="KAK3077489.1"/>
    <property type="molecule type" value="Genomic_DNA"/>
</dbReference>
<keyword evidence="2" id="KW-1185">Reference proteome</keyword>
<gene>
    <name evidence="1" type="ORF">LTS18_010130</name>
</gene>
<proteinExistence type="predicted"/>
<evidence type="ECO:0000313" key="1">
    <source>
        <dbReference type="EMBL" id="KAK3077489.1"/>
    </source>
</evidence>
<sequence length="234" mass="25953">KARLVNLSPLPKAGNKRASILDIVAVILLLVAAFVFLMLLAVNTFARLVVVSHWIAHLKGIEHHKAASAPARTFHFLFRTNITLSTCTAILVVVQEFRHSTTSAVVSSIGHAESPATKVLSYPGLLFLRVIATLSSNLTATWSLSYIDLVWSRTLRSKHDTQNFTFSIYTCRERILCAPTLHYYTTFTLLVSTWPLVFTPGTSDTRDVGYSLLRFAIYIVTCLLGSNYVCAVSF</sequence>
<evidence type="ECO:0000313" key="2">
    <source>
        <dbReference type="Proteomes" id="UP001186974"/>
    </source>
</evidence>
<protein>
    <submittedName>
        <fullName evidence="1">Uncharacterized protein</fullName>
    </submittedName>
</protein>
<organism evidence="1 2">
    <name type="scientific">Coniosporium uncinatum</name>
    <dbReference type="NCBI Taxonomy" id="93489"/>
    <lineage>
        <taxon>Eukaryota</taxon>
        <taxon>Fungi</taxon>
        <taxon>Dikarya</taxon>
        <taxon>Ascomycota</taxon>
        <taxon>Pezizomycotina</taxon>
        <taxon>Dothideomycetes</taxon>
        <taxon>Dothideomycetes incertae sedis</taxon>
        <taxon>Coniosporium</taxon>
    </lineage>
</organism>
<reference evidence="1" key="1">
    <citation type="submission" date="2024-09" db="EMBL/GenBank/DDBJ databases">
        <title>Black Yeasts Isolated from many extreme environments.</title>
        <authorList>
            <person name="Coleine C."/>
            <person name="Stajich J.E."/>
            <person name="Selbmann L."/>
        </authorList>
    </citation>
    <scope>NUCLEOTIDE SEQUENCE</scope>
    <source>
        <strain evidence="1">CCFEE 5737</strain>
    </source>
</reference>
<accession>A0ACC3DLK0</accession>
<feature type="non-terminal residue" evidence="1">
    <location>
        <position position="1"/>
    </location>
</feature>